<sequence length="102" mass="10905">MSDLTWDCSRDLYGTQPEMSLPSTPVNPRILVPDTQDDRQQGTRNNSSVHDEEEDSDSGSQVSPVLETPQDSQTVTSTPSTAAVMNDTAAGGPQLSGGAPWR</sequence>
<dbReference type="AlphaFoldDB" id="A0A151N906"/>
<reference evidence="2 3" key="1">
    <citation type="journal article" date="2012" name="Genome Biol.">
        <title>Sequencing three crocodilian genomes to illuminate the evolution of archosaurs and amniotes.</title>
        <authorList>
            <person name="St John J.A."/>
            <person name="Braun E.L."/>
            <person name="Isberg S.R."/>
            <person name="Miles L.G."/>
            <person name="Chong A.Y."/>
            <person name="Gongora J."/>
            <person name="Dalzell P."/>
            <person name="Moran C."/>
            <person name="Bed'hom B."/>
            <person name="Abzhanov A."/>
            <person name="Burgess S.C."/>
            <person name="Cooksey A.M."/>
            <person name="Castoe T.A."/>
            <person name="Crawford N.G."/>
            <person name="Densmore L.D."/>
            <person name="Drew J.C."/>
            <person name="Edwards S.V."/>
            <person name="Faircloth B.C."/>
            <person name="Fujita M.K."/>
            <person name="Greenwold M.J."/>
            <person name="Hoffmann F.G."/>
            <person name="Howard J.M."/>
            <person name="Iguchi T."/>
            <person name="Janes D.E."/>
            <person name="Khan S.Y."/>
            <person name="Kohno S."/>
            <person name="de Koning A.J."/>
            <person name="Lance S.L."/>
            <person name="McCarthy F.M."/>
            <person name="McCormack J.E."/>
            <person name="Merchant M.E."/>
            <person name="Peterson D.G."/>
            <person name="Pollock D.D."/>
            <person name="Pourmand N."/>
            <person name="Raney B.J."/>
            <person name="Roessler K.A."/>
            <person name="Sanford J.R."/>
            <person name="Sawyer R.H."/>
            <person name="Schmidt C.J."/>
            <person name="Triplett E.W."/>
            <person name="Tuberville T.D."/>
            <person name="Venegas-Anaya M."/>
            <person name="Howard J.T."/>
            <person name="Jarvis E.D."/>
            <person name="Guillette L.J.Jr."/>
            <person name="Glenn T.C."/>
            <person name="Green R.E."/>
            <person name="Ray D.A."/>
        </authorList>
    </citation>
    <scope>NUCLEOTIDE SEQUENCE [LARGE SCALE GENOMIC DNA]</scope>
    <source>
        <strain evidence="2">KSC_2009_1</strain>
    </source>
</reference>
<protein>
    <submittedName>
        <fullName evidence="2">Uncharacterized protein</fullName>
    </submittedName>
</protein>
<feature type="compositionally biased region" description="Polar residues" evidence="1">
    <location>
        <begin position="69"/>
        <end position="83"/>
    </location>
</feature>
<dbReference type="EMBL" id="AKHW03003787">
    <property type="protein sequence ID" value="KYO33266.1"/>
    <property type="molecule type" value="Genomic_DNA"/>
</dbReference>
<gene>
    <name evidence="2" type="ORF">Y1Q_0015029</name>
</gene>
<evidence type="ECO:0000256" key="1">
    <source>
        <dbReference type="SAM" id="MobiDB-lite"/>
    </source>
</evidence>
<accession>A0A151N906</accession>
<proteinExistence type="predicted"/>
<feature type="compositionally biased region" description="Polar residues" evidence="1">
    <location>
        <begin position="17"/>
        <end position="26"/>
    </location>
</feature>
<comment type="caution">
    <text evidence="2">The sequence shown here is derived from an EMBL/GenBank/DDBJ whole genome shotgun (WGS) entry which is preliminary data.</text>
</comment>
<organism evidence="2 3">
    <name type="scientific">Alligator mississippiensis</name>
    <name type="common">American alligator</name>
    <dbReference type="NCBI Taxonomy" id="8496"/>
    <lineage>
        <taxon>Eukaryota</taxon>
        <taxon>Metazoa</taxon>
        <taxon>Chordata</taxon>
        <taxon>Craniata</taxon>
        <taxon>Vertebrata</taxon>
        <taxon>Euteleostomi</taxon>
        <taxon>Archelosauria</taxon>
        <taxon>Archosauria</taxon>
        <taxon>Crocodylia</taxon>
        <taxon>Alligatoridae</taxon>
        <taxon>Alligatorinae</taxon>
        <taxon>Alligator</taxon>
    </lineage>
</organism>
<name>A0A151N906_ALLMI</name>
<keyword evidence="3" id="KW-1185">Reference proteome</keyword>
<feature type="region of interest" description="Disordered" evidence="1">
    <location>
        <begin position="1"/>
        <end position="102"/>
    </location>
</feature>
<evidence type="ECO:0000313" key="2">
    <source>
        <dbReference type="EMBL" id="KYO33266.1"/>
    </source>
</evidence>
<evidence type="ECO:0000313" key="3">
    <source>
        <dbReference type="Proteomes" id="UP000050525"/>
    </source>
</evidence>
<dbReference type="Proteomes" id="UP000050525">
    <property type="component" value="Unassembled WGS sequence"/>
</dbReference>